<dbReference type="AlphaFoldDB" id="A0A7Y9JM08"/>
<protein>
    <submittedName>
        <fullName evidence="1">Putative component of type VI protein secretion system</fullName>
    </submittedName>
</protein>
<comment type="caution">
    <text evidence="1">The sequence shown here is derived from an EMBL/GenBank/DDBJ whole genome shotgun (WGS) entry which is preliminary data.</text>
</comment>
<proteinExistence type="predicted"/>
<reference evidence="1 2" key="1">
    <citation type="submission" date="2020-07" db="EMBL/GenBank/DDBJ databases">
        <title>Sequencing the genomes of 1000 actinobacteria strains.</title>
        <authorList>
            <person name="Klenk H.-P."/>
        </authorList>
    </citation>
    <scope>NUCLEOTIDE SEQUENCE [LARGE SCALE GENOMIC DNA]</scope>
    <source>
        <strain evidence="1 2">DSM 22185</strain>
    </source>
</reference>
<dbReference type="Proteomes" id="UP000552045">
    <property type="component" value="Unassembled WGS sequence"/>
</dbReference>
<sequence length="251" mass="26502">MPSPHLFHKRVLVPTVGAVLALGLAGCTTSTSEPTPTPTNTESLASAADGVSSSANLFFSLLAAADIDPDAVQVEPAVELDLEEPLSVLLTPEVYAQIEDRPKILSLDDVMVSGDEKDATASVTYEMAGDELTDTFDLRLIGENPPQSLDYAIVIPKDEFGIDATGVDLLPADTEYRIHGVDVSAAFLAARGWSTDGTVPRIPAFGGTYPLEITVPGVEGFTDTLELRTSTFYGGDGTDGKLTEFAHSHGF</sequence>
<accession>A0A7Y9JM08</accession>
<organism evidence="1 2">
    <name type="scientific">Microbacterium pseudoresistens</name>
    <dbReference type="NCBI Taxonomy" id="640634"/>
    <lineage>
        <taxon>Bacteria</taxon>
        <taxon>Bacillati</taxon>
        <taxon>Actinomycetota</taxon>
        <taxon>Actinomycetes</taxon>
        <taxon>Micrococcales</taxon>
        <taxon>Microbacteriaceae</taxon>
        <taxon>Microbacterium</taxon>
    </lineage>
</organism>
<keyword evidence="2" id="KW-1185">Reference proteome</keyword>
<evidence type="ECO:0000313" key="2">
    <source>
        <dbReference type="Proteomes" id="UP000552045"/>
    </source>
</evidence>
<name>A0A7Y9JM08_9MICO</name>
<dbReference type="RefSeq" id="WP_179431085.1">
    <property type="nucleotide sequence ID" value="NZ_BAABLC010000005.1"/>
</dbReference>
<gene>
    <name evidence="1" type="ORF">BKA02_000551</name>
</gene>
<dbReference type="EMBL" id="JACCBH010000001">
    <property type="protein sequence ID" value="NYD53496.1"/>
    <property type="molecule type" value="Genomic_DNA"/>
</dbReference>
<evidence type="ECO:0000313" key="1">
    <source>
        <dbReference type="EMBL" id="NYD53496.1"/>
    </source>
</evidence>